<evidence type="ECO:0000256" key="1">
    <source>
        <dbReference type="PROSITE-ProRule" id="PRU00169"/>
    </source>
</evidence>
<dbReference type="Gene3D" id="2.30.30.40">
    <property type="entry name" value="SH3 Domains"/>
    <property type="match status" value="1"/>
</dbReference>
<dbReference type="PROSITE" id="PS50110">
    <property type="entry name" value="RESPONSE_REGULATORY"/>
    <property type="match status" value="1"/>
</dbReference>
<dbReference type="PANTHER" id="PTHR47233:SF2">
    <property type="entry name" value="CHEMOTAXIS SIGNAL TRANSDUCTION SYSTEM RESPONSE REGULATOR CHEV"/>
    <property type="match status" value="1"/>
</dbReference>
<dbReference type="InterPro" id="IPR024181">
    <property type="entry name" value="Chemotax_regulator_CheV"/>
</dbReference>
<dbReference type="InterPro" id="IPR002545">
    <property type="entry name" value="CheW-lke_dom"/>
</dbReference>
<dbReference type="Gene3D" id="3.40.50.2300">
    <property type="match status" value="1"/>
</dbReference>
<dbReference type="PROSITE" id="PS50851">
    <property type="entry name" value="CHEW"/>
    <property type="match status" value="1"/>
</dbReference>
<protein>
    <submittedName>
        <fullName evidence="4">Chemotaxis protein CheW</fullName>
    </submittedName>
</protein>
<dbReference type="Proteomes" id="UP000244441">
    <property type="component" value="Chromosome"/>
</dbReference>
<dbReference type="InterPro" id="IPR036061">
    <property type="entry name" value="CheW-like_dom_sf"/>
</dbReference>
<feature type="domain" description="CheW-like" evidence="3">
    <location>
        <begin position="1"/>
        <end position="139"/>
    </location>
</feature>
<dbReference type="SUPFAM" id="SSF52172">
    <property type="entry name" value="CheY-like"/>
    <property type="match status" value="1"/>
</dbReference>
<dbReference type="InterPro" id="IPR011006">
    <property type="entry name" value="CheY-like_superfamily"/>
</dbReference>
<organism evidence="4 5">
    <name type="scientific">Saccharobesus litoralis</name>
    <dbReference type="NCBI Taxonomy" id="2172099"/>
    <lineage>
        <taxon>Bacteria</taxon>
        <taxon>Pseudomonadati</taxon>
        <taxon>Pseudomonadota</taxon>
        <taxon>Gammaproteobacteria</taxon>
        <taxon>Alteromonadales</taxon>
        <taxon>Alteromonadaceae</taxon>
        <taxon>Saccharobesus</taxon>
    </lineage>
</organism>
<dbReference type="GO" id="GO:0006935">
    <property type="term" value="P:chemotaxis"/>
    <property type="evidence" value="ECO:0007669"/>
    <property type="project" value="InterPro"/>
</dbReference>
<dbReference type="SMART" id="SM00448">
    <property type="entry name" value="REC"/>
    <property type="match status" value="1"/>
</dbReference>
<proteinExistence type="predicted"/>
<dbReference type="AlphaFoldDB" id="A0A2S0VXV4"/>
<evidence type="ECO:0000313" key="4">
    <source>
        <dbReference type="EMBL" id="AWB69044.1"/>
    </source>
</evidence>
<dbReference type="Pfam" id="PF01584">
    <property type="entry name" value="CheW"/>
    <property type="match status" value="1"/>
</dbReference>
<dbReference type="SMART" id="SM00260">
    <property type="entry name" value="CheW"/>
    <property type="match status" value="1"/>
</dbReference>
<dbReference type="RefSeq" id="WP_108605084.1">
    <property type="nucleotide sequence ID" value="NZ_CP026604.1"/>
</dbReference>
<dbReference type="EMBL" id="CP026604">
    <property type="protein sequence ID" value="AWB69044.1"/>
    <property type="molecule type" value="Genomic_DNA"/>
</dbReference>
<gene>
    <name evidence="4" type="ORF">C2869_15460</name>
</gene>
<dbReference type="PIRSF" id="PIRSF002867">
    <property type="entry name" value="CheV"/>
    <property type="match status" value="1"/>
</dbReference>
<dbReference type="Gene3D" id="2.40.50.180">
    <property type="entry name" value="CheA-289, Domain 4"/>
    <property type="match status" value="1"/>
</dbReference>
<dbReference type="SUPFAM" id="SSF50341">
    <property type="entry name" value="CheW-like"/>
    <property type="match status" value="1"/>
</dbReference>
<feature type="modified residue" description="4-aspartylphosphate" evidence="1">
    <location>
        <position position="215"/>
    </location>
</feature>
<sequence length="290" mass="32064">MLLFNINMDQVFAIGTLKILELVPYTALTSVPQSHPSVLGAASIRGNTIPVIDMARAIGCRAIPKSKHSDCYIIVTDCQRMKIGFLVYDIQRIIECNWRDIKSPPENLGSKSFVTGVAEVDKKLVQLLDVELLLSMIYPEDKAVSRAILTDVQREMVKPCNILLVDDSFVARKQLSDALDGLNIPYYLTSNGQEALDIMQRGYAEGQPIHILVSDIEMPGLDGYELTFEVKNRPELANAYIILHTSISSEISVGQAKQVGADEALTKFDVHELTEAILRGAAYNARLVEA</sequence>
<dbReference type="GO" id="GO:0000160">
    <property type="term" value="P:phosphorelay signal transduction system"/>
    <property type="evidence" value="ECO:0007669"/>
    <property type="project" value="InterPro"/>
</dbReference>
<name>A0A2S0VXV4_9ALTE</name>
<dbReference type="Pfam" id="PF00072">
    <property type="entry name" value="Response_reg"/>
    <property type="match status" value="1"/>
</dbReference>
<dbReference type="InterPro" id="IPR001789">
    <property type="entry name" value="Sig_transdc_resp-reg_receiver"/>
</dbReference>
<keyword evidence="5" id="KW-1185">Reference proteome</keyword>
<accession>A0A2S0VXV4</accession>
<dbReference type="OrthoDB" id="9806105at2"/>
<evidence type="ECO:0000259" key="3">
    <source>
        <dbReference type="PROSITE" id="PS50851"/>
    </source>
</evidence>
<keyword evidence="1" id="KW-0597">Phosphoprotein</keyword>
<dbReference type="PANTHER" id="PTHR47233">
    <property type="entry name" value="CHEMOTAXIS PROTEIN CHEV"/>
    <property type="match status" value="1"/>
</dbReference>
<reference evidence="4 5" key="1">
    <citation type="submission" date="2018-01" db="EMBL/GenBank/DDBJ databases">
        <title>Genome sequence of a Cantenovulum-like bacteria.</title>
        <authorList>
            <person name="Tan W.R."/>
            <person name="Lau N.-S."/>
            <person name="Go F."/>
            <person name="Amirul A.-A.A."/>
        </authorList>
    </citation>
    <scope>NUCLEOTIDE SEQUENCE [LARGE SCALE GENOMIC DNA]</scope>
    <source>
        <strain evidence="4 5">CCB-QB4</strain>
    </source>
</reference>
<evidence type="ECO:0000259" key="2">
    <source>
        <dbReference type="PROSITE" id="PS50110"/>
    </source>
</evidence>
<feature type="domain" description="Response regulatory" evidence="2">
    <location>
        <begin position="161"/>
        <end position="282"/>
    </location>
</feature>
<dbReference type="KEGG" id="cate:C2869_15460"/>
<evidence type="ECO:0000313" key="5">
    <source>
        <dbReference type="Proteomes" id="UP000244441"/>
    </source>
</evidence>